<feature type="binding site" evidence="16">
    <location>
        <position position="329"/>
    </location>
    <ligand>
        <name>[2Fe-2S] cluster</name>
        <dbReference type="ChEBI" id="CHEBI:190135"/>
    </ligand>
</feature>
<feature type="binding site" evidence="16">
    <location>
        <position position="334"/>
    </location>
    <ligand>
        <name>[2Fe-2S] cluster</name>
        <dbReference type="ChEBI" id="CHEBI:190135"/>
    </ligand>
</feature>
<dbReference type="InterPro" id="IPR007785">
    <property type="entry name" value="Anamorsin"/>
</dbReference>
<evidence type="ECO:0000259" key="18">
    <source>
        <dbReference type="Pfam" id="PF05093"/>
    </source>
</evidence>
<evidence type="ECO:0000256" key="13">
    <source>
        <dbReference type="ARBA" id="ARBA00023128"/>
    </source>
</evidence>
<comment type="subcellular location">
    <subcellularLocation>
        <location evidence="16">Cytoplasm</location>
    </subcellularLocation>
    <subcellularLocation>
        <location evidence="16">Mitochondrion intermembrane space</location>
    </subcellularLocation>
</comment>
<dbReference type="Proteomes" id="UP001353858">
    <property type="component" value="Unassembled WGS sequence"/>
</dbReference>
<dbReference type="NCBIfam" id="TIGR00589">
    <property type="entry name" value="ogt"/>
    <property type="match status" value="1"/>
</dbReference>
<feature type="short sequence motif" description="Cx2C motif 2" evidence="16">
    <location>
        <begin position="370"/>
        <end position="373"/>
    </location>
</feature>
<organism evidence="19 20">
    <name type="scientific">Aquatica leii</name>
    <dbReference type="NCBI Taxonomy" id="1421715"/>
    <lineage>
        <taxon>Eukaryota</taxon>
        <taxon>Metazoa</taxon>
        <taxon>Ecdysozoa</taxon>
        <taxon>Arthropoda</taxon>
        <taxon>Hexapoda</taxon>
        <taxon>Insecta</taxon>
        <taxon>Pterygota</taxon>
        <taxon>Neoptera</taxon>
        <taxon>Endopterygota</taxon>
        <taxon>Coleoptera</taxon>
        <taxon>Polyphaga</taxon>
        <taxon>Elateriformia</taxon>
        <taxon>Elateroidea</taxon>
        <taxon>Lampyridae</taxon>
        <taxon>Luciolinae</taxon>
        <taxon>Aquatica</taxon>
    </lineage>
</organism>
<dbReference type="PROSITE" id="PS00374">
    <property type="entry name" value="MGMT"/>
    <property type="match status" value="1"/>
</dbReference>
<sequence length="398" mass="44150">MPHLNFITLSPEEYKHLEEFPITYGFVKSKFGPCLIGIQDKQLCYVAFYDEGKEKSIVGELKNDWPNCTIHQDDDAVKPFAKKIFDNNNDDELDVLLKGTDMQISVWKELINIKAGTTLDYGGVAKAIGKPKAVRAVATTVSKNKIAYLIPCHRVINKSVILKDDDLSSNVRNKLENFPNITYTSDITNDSTCYDAIICGASQELSEEFFKQIQNRLNGGGLYIVLTQNDAQKIEFLLKTNGFINVVSEQNETRFEIKGFKPTYDVGSSQKLNLKPKPQAPAAVWKLDDINDDDVETIDPDDLLDEDDFKKPEQSSLRVCGTTGKRKACKDCSCGLAAELDAEAASQKPVNSSEAKSSCGSCYLGDAFRCATCPYLGMPAFKPGEKVELPKNFLKADS</sequence>
<feature type="binding site" evidence="16">
    <location>
        <position position="370"/>
    </location>
    <ligand>
        <name>[4Fe-4S] cluster</name>
        <dbReference type="ChEBI" id="CHEBI:49883"/>
    </ligand>
</feature>
<comment type="catalytic activity">
    <reaction evidence="15">
        <text>a 6-O-methyl-2'-deoxyguanosine in DNA + L-cysteinyl-[protein] = S-methyl-L-cysteinyl-[protein] + a 2'-deoxyguanosine in DNA</text>
        <dbReference type="Rhea" id="RHEA:24000"/>
        <dbReference type="Rhea" id="RHEA-COMP:10131"/>
        <dbReference type="Rhea" id="RHEA-COMP:10132"/>
        <dbReference type="Rhea" id="RHEA-COMP:11367"/>
        <dbReference type="Rhea" id="RHEA-COMP:11368"/>
        <dbReference type="ChEBI" id="CHEBI:29950"/>
        <dbReference type="ChEBI" id="CHEBI:82612"/>
        <dbReference type="ChEBI" id="CHEBI:85445"/>
        <dbReference type="ChEBI" id="CHEBI:85448"/>
        <dbReference type="EC" id="2.1.1.63"/>
    </reaction>
</comment>
<dbReference type="GO" id="GO:0005758">
    <property type="term" value="C:mitochondrial intermembrane space"/>
    <property type="evidence" value="ECO:0007669"/>
    <property type="project" value="UniProtKB-SubCell"/>
</dbReference>
<accession>A0AAN7P517</accession>
<keyword evidence="11 16" id="KW-0408">Iron</keyword>
<feature type="binding site" evidence="16">
    <location>
        <position position="332"/>
    </location>
    <ligand>
        <name>[2Fe-2S] cluster</name>
        <dbReference type="ChEBI" id="CHEBI:190135"/>
    </ligand>
</feature>
<evidence type="ECO:0000256" key="10">
    <source>
        <dbReference type="ARBA" id="ARBA00022763"/>
    </source>
</evidence>
<name>A0AAN7P517_9COLE</name>
<comment type="cofactor">
    <cofactor evidence="2 16">
        <name>[4Fe-4S] cluster</name>
        <dbReference type="ChEBI" id="CHEBI:49883"/>
    </cofactor>
</comment>
<feature type="domain" description="Methylated-DNA-[protein]-cysteine S-methyltransferase DNA binding" evidence="17">
    <location>
        <begin position="102"/>
        <end position="163"/>
    </location>
</feature>
<comment type="domain">
    <text evidence="16">The C-terminal domain binds 2 Fe-S clusters but is otherwise mostly in an intrinsically disordered conformation.</text>
</comment>
<comment type="caution">
    <text evidence="19">The sequence shown here is derived from an EMBL/GenBank/DDBJ whole genome shotgun (WGS) entry which is preliminary data.</text>
</comment>
<evidence type="ECO:0000256" key="8">
    <source>
        <dbReference type="ARBA" id="ARBA00022679"/>
    </source>
</evidence>
<evidence type="ECO:0000256" key="15">
    <source>
        <dbReference type="ARBA" id="ARBA00049348"/>
    </source>
</evidence>
<evidence type="ECO:0000256" key="11">
    <source>
        <dbReference type="ARBA" id="ARBA00023004"/>
    </source>
</evidence>
<dbReference type="CDD" id="cd06445">
    <property type="entry name" value="ATase"/>
    <property type="match status" value="1"/>
</dbReference>
<feature type="binding site" evidence="16">
    <location>
        <position position="362"/>
    </location>
    <ligand>
        <name>[4Fe-4S] cluster</name>
        <dbReference type="ChEBI" id="CHEBI:49883"/>
    </ligand>
</feature>
<keyword evidence="14" id="KW-0234">DNA repair</keyword>
<dbReference type="InterPro" id="IPR014048">
    <property type="entry name" value="MethylDNA_cys_MeTrfase_DNA-bd"/>
</dbReference>
<feature type="short sequence motif" description="Cx2C motif 1" evidence="16">
    <location>
        <begin position="359"/>
        <end position="362"/>
    </location>
</feature>
<feature type="binding site" evidence="16">
    <location>
        <position position="373"/>
    </location>
    <ligand>
        <name>[4Fe-4S] cluster</name>
        <dbReference type="ChEBI" id="CHEBI:49883"/>
    </ligand>
</feature>
<keyword evidence="10" id="KW-0227">DNA damage</keyword>
<evidence type="ECO:0000313" key="20">
    <source>
        <dbReference type="Proteomes" id="UP001353858"/>
    </source>
</evidence>
<dbReference type="GO" id="GO:0032259">
    <property type="term" value="P:methylation"/>
    <property type="evidence" value="ECO:0007669"/>
    <property type="project" value="UniProtKB-KW"/>
</dbReference>
<dbReference type="InterPro" id="IPR036388">
    <property type="entry name" value="WH-like_DNA-bd_sf"/>
</dbReference>
<protein>
    <recommendedName>
        <fullName evidence="16">Anamorsin homolog</fullName>
    </recommendedName>
    <alternativeName>
        <fullName evidence="16">Fe-S cluster assembly protein DRE2 homolog</fullName>
    </alternativeName>
</protein>
<comment type="similarity">
    <text evidence="4">Belongs to the MGMT family.</text>
</comment>
<dbReference type="GO" id="GO:0009055">
    <property type="term" value="F:electron transfer activity"/>
    <property type="evidence" value="ECO:0007669"/>
    <property type="project" value="UniProtKB-UniRule"/>
</dbReference>
<dbReference type="PANTHER" id="PTHR13273:SF14">
    <property type="entry name" value="ANAMORSIN"/>
    <property type="match status" value="1"/>
</dbReference>
<comment type="catalytic activity">
    <reaction evidence="1">
        <text>a 4-O-methyl-thymidine in DNA + L-cysteinyl-[protein] = a thymidine in DNA + S-methyl-L-cysteinyl-[protein]</text>
        <dbReference type="Rhea" id="RHEA:53428"/>
        <dbReference type="Rhea" id="RHEA-COMP:10131"/>
        <dbReference type="Rhea" id="RHEA-COMP:10132"/>
        <dbReference type="Rhea" id="RHEA-COMP:13555"/>
        <dbReference type="Rhea" id="RHEA-COMP:13556"/>
        <dbReference type="ChEBI" id="CHEBI:29950"/>
        <dbReference type="ChEBI" id="CHEBI:82612"/>
        <dbReference type="ChEBI" id="CHEBI:137386"/>
        <dbReference type="ChEBI" id="CHEBI:137387"/>
        <dbReference type="EC" id="2.1.1.63"/>
    </reaction>
</comment>
<dbReference type="SUPFAM" id="SSF46767">
    <property type="entry name" value="Methylated DNA-protein cysteine methyltransferase, C-terminal domain"/>
    <property type="match status" value="1"/>
</dbReference>
<dbReference type="AlphaFoldDB" id="A0AAN7P517"/>
<dbReference type="GO" id="GO:0016226">
    <property type="term" value="P:iron-sulfur cluster assembly"/>
    <property type="evidence" value="ECO:0007669"/>
    <property type="project" value="UniProtKB-UniRule"/>
</dbReference>
<comment type="similarity">
    <text evidence="3 16">Belongs to the anamorsin family.</text>
</comment>
<feature type="binding site" evidence="16">
    <location>
        <position position="320"/>
    </location>
    <ligand>
        <name>[2Fe-2S] cluster</name>
        <dbReference type="ChEBI" id="CHEBI:190135"/>
    </ligand>
</feature>
<comment type="domain">
    <text evidence="16">The twin Cx2C motifs are involved in the recognition by the mitochondrial MIA40-ERV1 disulfide relay system. The formation of 2 disulfide bonds in the Cx2C motifs through dithiol/disulfide exchange reactions effectively traps the protein in the mitochondrial intermembrane space.</text>
</comment>
<proteinExistence type="inferred from homology"/>
<dbReference type="Gene3D" id="1.10.10.10">
    <property type="entry name" value="Winged helix-like DNA-binding domain superfamily/Winged helix DNA-binding domain"/>
    <property type="match status" value="1"/>
</dbReference>
<dbReference type="InterPro" id="IPR001497">
    <property type="entry name" value="MethylDNA_cys_MeTrfase_AS"/>
</dbReference>
<evidence type="ECO:0000256" key="3">
    <source>
        <dbReference type="ARBA" id="ARBA00008169"/>
    </source>
</evidence>
<keyword evidence="16" id="KW-0001">2Fe-2S</keyword>
<dbReference type="GO" id="GO:0003908">
    <property type="term" value="F:methylated-DNA-[protein]-cysteine S-methyltransferase activity"/>
    <property type="evidence" value="ECO:0007669"/>
    <property type="project" value="UniProtKB-EC"/>
</dbReference>
<dbReference type="InterPro" id="IPR046408">
    <property type="entry name" value="CIAPIN1"/>
</dbReference>
<dbReference type="Pfam" id="PF01035">
    <property type="entry name" value="DNA_binding_1"/>
    <property type="match status" value="1"/>
</dbReference>
<evidence type="ECO:0000256" key="1">
    <source>
        <dbReference type="ARBA" id="ARBA00001286"/>
    </source>
</evidence>
<dbReference type="InterPro" id="IPR036631">
    <property type="entry name" value="MGMT_N_sf"/>
</dbReference>
<gene>
    <name evidence="19" type="ORF">RN001_009625</name>
</gene>
<evidence type="ECO:0000256" key="6">
    <source>
        <dbReference type="ARBA" id="ARBA00022490"/>
    </source>
</evidence>
<dbReference type="InterPro" id="IPR036217">
    <property type="entry name" value="MethylDNA_cys_MeTrfase_DNAb"/>
</dbReference>
<feature type="domain" description="Anamorsin C-terminal" evidence="18">
    <location>
        <begin position="322"/>
        <end position="389"/>
    </location>
</feature>
<keyword evidence="7" id="KW-0489">Methyltransferase</keyword>
<dbReference type="Gene3D" id="3.30.160.70">
    <property type="entry name" value="Methylated DNA-protein cysteine methyltransferase domain"/>
    <property type="match status" value="1"/>
</dbReference>
<dbReference type="PANTHER" id="PTHR13273">
    <property type="entry name" value="ANAMORSIN"/>
    <property type="match status" value="1"/>
</dbReference>
<evidence type="ECO:0000256" key="14">
    <source>
        <dbReference type="ARBA" id="ARBA00023204"/>
    </source>
</evidence>
<comment type="function">
    <text evidence="16">Component of the cytosolic iron-sulfur (Fe-S) protein assembly (CIA) machinery. Required for the maturation of extramitochondrial Fe-S proteins. Part of an electron transfer chain functioning in an early step of cytosolic Fe-S biogenesis, facilitating the de novo assembly of a [4Fe-4S] cluster on the cytosolic Fe-S scaffold complex. Electrons are transferred from NADPH via a FAD- and FMN-containing diflavin oxidoreductase. Together with the diflavin oxidoreductase, also required for the assembly of the diferric tyrosyl radical cofactor of ribonucleotide reductase (RNR), probably by providing electrons for reduction during radical cofactor maturation in the catalytic small subunit.</text>
</comment>
<keyword evidence="13 16" id="KW-0496">Mitochondrion</keyword>
<dbReference type="GO" id="GO:0051539">
    <property type="term" value="F:4 iron, 4 sulfur cluster binding"/>
    <property type="evidence" value="ECO:0007669"/>
    <property type="project" value="UniProtKB-KW"/>
</dbReference>
<evidence type="ECO:0000256" key="2">
    <source>
        <dbReference type="ARBA" id="ARBA00001966"/>
    </source>
</evidence>
<evidence type="ECO:0000259" key="17">
    <source>
        <dbReference type="Pfam" id="PF01035"/>
    </source>
</evidence>
<keyword evidence="5 16" id="KW-0004">4Fe-4S</keyword>
<dbReference type="Pfam" id="PF05093">
    <property type="entry name" value="CIAPIN1"/>
    <property type="match status" value="1"/>
</dbReference>
<dbReference type="EMBL" id="JARPUR010000004">
    <property type="protein sequence ID" value="KAK4877119.1"/>
    <property type="molecule type" value="Genomic_DNA"/>
</dbReference>
<evidence type="ECO:0000256" key="5">
    <source>
        <dbReference type="ARBA" id="ARBA00022485"/>
    </source>
</evidence>
<evidence type="ECO:0000313" key="19">
    <source>
        <dbReference type="EMBL" id="KAK4877119.1"/>
    </source>
</evidence>
<evidence type="ECO:0000256" key="4">
    <source>
        <dbReference type="ARBA" id="ARBA00008711"/>
    </source>
</evidence>
<comment type="subunit">
    <text evidence="16">Monomer.</text>
</comment>
<keyword evidence="9 16" id="KW-0479">Metal-binding</keyword>
<evidence type="ECO:0000256" key="16">
    <source>
        <dbReference type="HAMAP-Rule" id="MF_03115"/>
    </source>
</evidence>
<feature type="binding site" evidence="16">
    <location>
        <position position="359"/>
    </location>
    <ligand>
        <name>[4Fe-4S] cluster</name>
        <dbReference type="ChEBI" id="CHEBI:49883"/>
    </ligand>
</feature>
<dbReference type="HAMAP" id="MF_03115">
    <property type="entry name" value="Anamorsin"/>
    <property type="match status" value="1"/>
</dbReference>
<dbReference type="SUPFAM" id="SSF53155">
    <property type="entry name" value="Methylated DNA-protein cysteine methyltransferase domain"/>
    <property type="match status" value="1"/>
</dbReference>
<keyword evidence="6 16" id="KW-0963">Cytoplasm</keyword>
<keyword evidence="8" id="KW-0808">Transferase</keyword>
<comment type="cofactor">
    <cofactor evidence="16">
        <name>[2Fe-2S] cluster</name>
        <dbReference type="ChEBI" id="CHEBI:190135"/>
    </cofactor>
</comment>
<dbReference type="GO" id="GO:0051537">
    <property type="term" value="F:2 iron, 2 sulfur cluster binding"/>
    <property type="evidence" value="ECO:0007669"/>
    <property type="project" value="UniProtKB-UniRule"/>
</dbReference>
<reference evidence="20" key="1">
    <citation type="submission" date="2023-01" db="EMBL/GenBank/DDBJ databases">
        <title>Key to firefly adult light organ development and bioluminescence: homeobox transcription factors regulate luciferase expression and transportation to peroxisome.</title>
        <authorList>
            <person name="Fu X."/>
        </authorList>
    </citation>
    <scope>NUCLEOTIDE SEQUENCE [LARGE SCALE GENOMIC DNA]</scope>
</reference>
<dbReference type="GO" id="GO:0006281">
    <property type="term" value="P:DNA repair"/>
    <property type="evidence" value="ECO:0007669"/>
    <property type="project" value="UniProtKB-KW"/>
</dbReference>
<evidence type="ECO:0000256" key="7">
    <source>
        <dbReference type="ARBA" id="ARBA00022603"/>
    </source>
</evidence>
<evidence type="ECO:0000256" key="12">
    <source>
        <dbReference type="ARBA" id="ARBA00023014"/>
    </source>
</evidence>
<keyword evidence="20" id="KW-1185">Reference proteome</keyword>
<comment type="domain">
    <text evidence="16">The N-terminal domain has structural similarity with S-adenosyl-L-methionine-dependent methyltransferases, but does not bind S-adenosyl-L-methionine. It is required for correct assembly of the 2 Fe-S clusters.</text>
</comment>
<comment type="caution">
    <text evidence="16">Lacks conserved residue(s) required for the propagation of feature annotation.</text>
</comment>
<feature type="region of interest" description="Fe-S binding site B" evidence="16">
    <location>
        <begin position="359"/>
        <end position="373"/>
    </location>
</feature>
<evidence type="ECO:0000256" key="9">
    <source>
        <dbReference type="ARBA" id="ARBA00022723"/>
    </source>
</evidence>
<keyword evidence="12 16" id="KW-0411">Iron-sulfur</keyword>
<dbReference type="GO" id="GO:0046872">
    <property type="term" value="F:metal ion binding"/>
    <property type="evidence" value="ECO:0007669"/>
    <property type="project" value="UniProtKB-KW"/>
</dbReference>